<gene>
    <name evidence="1" type="ORF">ACJEBM_00600</name>
</gene>
<keyword evidence="2" id="KW-1185">Reference proteome</keyword>
<sequence>MSNNLELSIEDGLATLILMRAERKNALTGQMADELREVLVSLRTNPEVKALLLTGAGSDFCSGADVSKMGDGFAAIDVLQRMDHYNRLLGELANFDRPVIAAVDGVAFGAGFSLALAADFVIASQRARFCMAFARIGLVPDLGATHTLPRIVGLPKAREIIYSAREVCAQEALALGIALEVHPADRFRARAEELARSMSNLSTVAFGLTKRLLSRSFEVDLAAQLDAETNAQAVAMSSPYVQQAAARFMRKEPALYQWPVSK</sequence>
<dbReference type="EMBL" id="JBJHQE010000001">
    <property type="protein sequence ID" value="MFK9079179.1"/>
    <property type="molecule type" value="Genomic_DNA"/>
</dbReference>
<organism evidence="1 2">
    <name type="scientific">Pseudomonas neuropathica</name>
    <dbReference type="NCBI Taxonomy" id="2730425"/>
    <lineage>
        <taxon>Bacteria</taxon>
        <taxon>Pseudomonadati</taxon>
        <taxon>Pseudomonadota</taxon>
        <taxon>Gammaproteobacteria</taxon>
        <taxon>Pseudomonadales</taxon>
        <taxon>Pseudomonadaceae</taxon>
        <taxon>Pseudomonas</taxon>
    </lineage>
</organism>
<protein>
    <submittedName>
        <fullName evidence="1">Enoyl-CoA hydratase/isomerase family protein</fullName>
    </submittedName>
</protein>
<dbReference type="Proteomes" id="UP001622950">
    <property type="component" value="Unassembled WGS sequence"/>
</dbReference>
<name>A0ACC7MMM4_9PSED</name>
<proteinExistence type="predicted"/>
<comment type="caution">
    <text evidence="1">The sequence shown here is derived from an EMBL/GenBank/DDBJ whole genome shotgun (WGS) entry which is preliminary data.</text>
</comment>
<evidence type="ECO:0000313" key="2">
    <source>
        <dbReference type="Proteomes" id="UP001622950"/>
    </source>
</evidence>
<accession>A0ACC7MMM4</accession>
<reference evidence="1" key="1">
    <citation type="submission" date="2024-11" db="EMBL/GenBank/DDBJ databases">
        <authorList>
            <person name="Lucas J.A."/>
        </authorList>
    </citation>
    <scope>NUCLEOTIDE SEQUENCE</scope>
    <source>
        <strain evidence="1">Z 8.8</strain>
    </source>
</reference>
<evidence type="ECO:0000313" key="1">
    <source>
        <dbReference type="EMBL" id="MFK9079179.1"/>
    </source>
</evidence>